<gene>
    <name evidence="4" type="ORF">JOF36_005574</name>
</gene>
<dbReference type="SUPFAM" id="SSF51735">
    <property type="entry name" value="NAD(P)-binding Rossmann-fold domains"/>
    <property type="match status" value="1"/>
</dbReference>
<dbReference type="CDD" id="cd05233">
    <property type="entry name" value="SDR_c"/>
    <property type="match status" value="1"/>
</dbReference>
<dbReference type="EMBL" id="JAGINU010000001">
    <property type="protein sequence ID" value="MBP2369878.1"/>
    <property type="molecule type" value="Genomic_DNA"/>
</dbReference>
<comment type="caution">
    <text evidence="4">The sequence shown here is derived from an EMBL/GenBank/DDBJ whole genome shotgun (WGS) entry which is preliminary data.</text>
</comment>
<organism evidence="4 5">
    <name type="scientific">Pseudonocardia parietis</name>
    <dbReference type="NCBI Taxonomy" id="570936"/>
    <lineage>
        <taxon>Bacteria</taxon>
        <taxon>Bacillati</taxon>
        <taxon>Actinomycetota</taxon>
        <taxon>Actinomycetes</taxon>
        <taxon>Pseudonocardiales</taxon>
        <taxon>Pseudonocardiaceae</taxon>
        <taxon>Pseudonocardia</taxon>
    </lineage>
</organism>
<dbReference type="Gene3D" id="3.40.50.720">
    <property type="entry name" value="NAD(P)-binding Rossmann-like Domain"/>
    <property type="match status" value="1"/>
</dbReference>
<dbReference type="Pfam" id="PF13561">
    <property type="entry name" value="adh_short_C2"/>
    <property type="match status" value="1"/>
</dbReference>
<keyword evidence="2" id="KW-0560">Oxidoreductase</keyword>
<proteinExistence type="inferred from homology"/>
<dbReference type="PANTHER" id="PTHR24321:SF8">
    <property type="entry name" value="ESTRADIOL 17-BETA-DEHYDROGENASE 8-RELATED"/>
    <property type="match status" value="1"/>
</dbReference>
<dbReference type="InterPro" id="IPR023985">
    <property type="entry name" value="SDR_subfam_1"/>
</dbReference>
<dbReference type="InterPro" id="IPR020904">
    <property type="entry name" value="Sc_DH/Rdtase_CS"/>
</dbReference>
<dbReference type="NCBIfam" id="TIGR03971">
    <property type="entry name" value="SDR_subfam_1"/>
    <property type="match status" value="1"/>
</dbReference>
<evidence type="ECO:0000256" key="3">
    <source>
        <dbReference type="ARBA" id="ARBA00023027"/>
    </source>
</evidence>
<dbReference type="InterPro" id="IPR036291">
    <property type="entry name" value="NAD(P)-bd_dom_sf"/>
</dbReference>
<keyword evidence="5" id="KW-1185">Reference proteome</keyword>
<evidence type="ECO:0000256" key="2">
    <source>
        <dbReference type="ARBA" id="ARBA00023002"/>
    </source>
</evidence>
<evidence type="ECO:0000313" key="5">
    <source>
        <dbReference type="Proteomes" id="UP001519295"/>
    </source>
</evidence>
<dbReference type="PROSITE" id="PS00061">
    <property type="entry name" value="ADH_SHORT"/>
    <property type="match status" value="1"/>
</dbReference>
<dbReference type="NCBIfam" id="NF009467">
    <property type="entry name" value="PRK12826.1-3"/>
    <property type="match status" value="1"/>
</dbReference>
<dbReference type="PRINTS" id="PR00081">
    <property type="entry name" value="GDHRDH"/>
</dbReference>
<comment type="similarity">
    <text evidence="1">Belongs to the short-chain dehydrogenases/reductases (SDR) family.</text>
</comment>
<evidence type="ECO:0000256" key="1">
    <source>
        <dbReference type="ARBA" id="ARBA00006484"/>
    </source>
</evidence>
<dbReference type="RefSeq" id="WP_210032561.1">
    <property type="nucleotide sequence ID" value="NZ_JAGINU010000001.1"/>
</dbReference>
<keyword evidence="3" id="KW-0520">NAD</keyword>
<reference evidence="4 5" key="1">
    <citation type="submission" date="2021-03" db="EMBL/GenBank/DDBJ databases">
        <title>Sequencing the genomes of 1000 actinobacteria strains.</title>
        <authorList>
            <person name="Klenk H.-P."/>
        </authorList>
    </citation>
    <scope>NUCLEOTIDE SEQUENCE [LARGE SCALE GENOMIC DNA]</scope>
    <source>
        <strain evidence="4 5">DSM 45256</strain>
    </source>
</reference>
<accession>A0ABS4W1Q2</accession>
<protein>
    <submittedName>
        <fullName evidence="4">SDR family mycofactocin-dependent oxidoreductase</fullName>
    </submittedName>
</protein>
<sequence length="271" mass="28121">MGSLTGKAAFITGVARGQGRAHALRLSRDGAAIIGVDIAQDIPSMDYPNASADDLAETVKLVEGAGGRIVARQADVRDPDDLTAAFQDGIAEFGRVDIVIANAGIIRLGPAEDRRAVWRDIIDVNLTGVWNTIEAALPSMIDAGRGGSIVITSSTAGLKATGTGTPGGQAYAAAKRGLVGLMQVLANDLAQHWIRVNTIHPTGVATGMVLNQAMQELLAHGGEAVSAMQNALPIQILQPEDIANSVAWLVSEEAKFVTGISLPLDAGFSVR</sequence>
<dbReference type="PRINTS" id="PR00080">
    <property type="entry name" value="SDRFAMILY"/>
</dbReference>
<dbReference type="InterPro" id="IPR002347">
    <property type="entry name" value="SDR_fam"/>
</dbReference>
<dbReference type="Proteomes" id="UP001519295">
    <property type="component" value="Unassembled WGS sequence"/>
</dbReference>
<name>A0ABS4W1Q2_9PSEU</name>
<dbReference type="PANTHER" id="PTHR24321">
    <property type="entry name" value="DEHYDROGENASES, SHORT CHAIN"/>
    <property type="match status" value="1"/>
</dbReference>
<evidence type="ECO:0000313" key="4">
    <source>
        <dbReference type="EMBL" id="MBP2369878.1"/>
    </source>
</evidence>